<evidence type="ECO:0000313" key="3">
    <source>
        <dbReference type="Proteomes" id="UP000677016"/>
    </source>
</evidence>
<dbReference type="Proteomes" id="UP000677016">
    <property type="component" value="Unassembled WGS sequence"/>
</dbReference>
<dbReference type="AlphaFoldDB" id="A0A941DB30"/>
<organism evidence="2 3">
    <name type="scientific">Phycicoccus avicenniae</name>
    <dbReference type="NCBI Taxonomy" id="2828860"/>
    <lineage>
        <taxon>Bacteria</taxon>
        <taxon>Bacillati</taxon>
        <taxon>Actinomycetota</taxon>
        <taxon>Actinomycetes</taxon>
        <taxon>Micrococcales</taxon>
        <taxon>Intrasporangiaceae</taxon>
        <taxon>Phycicoccus</taxon>
    </lineage>
</organism>
<gene>
    <name evidence="2" type="ORF">KC207_16265</name>
</gene>
<dbReference type="Pfam" id="PF13740">
    <property type="entry name" value="ACT_6"/>
    <property type="match status" value="2"/>
</dbReference>
<dbReference type="InterPro" id="IPR050990">
    <property type="entry name" value="UPF0237/GcvR_regulator"/>
</dbReference>
<dbReference type="InterPro" id="IPR045865">
    <property type="entry name" value="ACT-like_dom_sf"/>
</dbReference>
<dbReference type="PIRSF" id="PIRSF028103">
    <property type="entry name" value="GcvR"/>
    <property type="match status" value="1"/>
</dbReference>
<protein>
    <submittedName>
        <fullName evidence="2">Amino acid-binding ACT protein</fullName>
    </submittedName>
</protein>
<dbReference type="GO" id="GO:0006355">
    <property type="term" value="P:regulation of DNA-templated transcription"/>
    <property type="evidence" value="ECO:0007669"/>
    <property type="project" value="InterPro"/>
</dbReference>
<dbReference type="CDD" id="cd04869">
    <property type="entry name" value="ACT_GcvR_2"/>
    <property type="match status" value="1"/>
</dbReference>
<dbReference type="PANTHER" id="PTHR34875">
    <property type="entry name" value="UPF0237 PROTEIN MJ1558"/>
    <property type="match status" value="1"/>
</dbReference>
<reference evidence="2" key="1">
    <citation type="submission" date="2021-04" db="EMBL/GenBank/DDBJ databases">
        <title>Phycicoccus avicenniae sp. nov., a novel endophytic actinomycetes isolated from branch of Avicennia mariana.</title>
        <authorList>
            <person name="Tuo L."/>
        </authorList>
    </citation>
    <scope>NUCLEOTIDE SEQUENCE</scope>
    <source>
        <strain evidence="2">BSK3Z-2</strain>
    </source>
</reference>
<dbReference type="SUPFAM" id="SSF55021">
    <property type="entry name" value="ACT-like"/>
    <property type="match status" value="2"/>
</dbReference>
<proteinExistence type="predicted"/>
<dbReference type="PANTHER" id="PTHR34875:SF6">
    <property type="entry name" value="UPF0237 PROTEIN MJ1558"/>
    <property type="match status" value="1"/>
</dbReference>
<dbReference type="Gene3D" id="3.30.70.260">
    <property type="match status" value="2"/>
</dbReference>
<feature type="domain" description="ACT" evidence="1">
    <location>
        <begin position="90"/>
        <end position="171"/>
    </location>
</feature>
<evidence type="ECO:0000259" key="1">
    <source>
        <dbReference type="PROSITE" id="PS51671"/>
    </source>
</evidence>
<dbReference type="PROSITE" id="PS51671">
    <property type="entry name" value="ACT"/>
    <property type="match status" value="1"/>
</dbReference>
<comment type="caution">
    <text evidence="2">The sequence shown here is derived from an EMBL/GenBank/DDBJ whole genome shotgun (WGS) entry which is preliminary data.</text>
</comment>
<keyword evidence="3" id="KW-1185">Reference proteome</keyword>
<dbReference type="InterPro" id="IPR016867">
    <property type="entry name" value="GcvR"/>
</dbReference>
<accession>A0A941DB30</accession>
<dbReference type="InterPro" id="IPR002912">
    <property type="entry name" value="ACT_dom"/>
</dbReference>
<dbReference type="EMBL" id="JAGSNF010000024">
    <property type="protein sequence ID" value="MBR7744851.1"/>
    <property type="molecule type" value="Genomic_DNA"/>
</dbReference>
<evidence type="ECO:0000313" key="2">
    <source>
        <dbReference type="EMBL" id="MBR7744851.1"/>
    </source>
</evidence>
<name>A0A941DB30_9MICO</name>
<sequence>MAALVLTVIGDDRTGLVAALTSLVEARGGSWQRSQMTRLAGKFAGVAEVDVPDGVVGALREDLDRLAEDGLTVTVTPTSATRTGPRELWRLRLLGTDRPGILAEVSAALARHDVGIEELDTALRDAPMAGGRLFEVDALLTLPRGGDDGGTAVRAELERVADELMVELSLDDA</sequence>
<dbReference type="RefSeq" id="WP_211604376.1">
    <property type="nucleotide sequence ID" value="NZ_JAGSNF010000024.1"/>
</dbReference>